<dbReference type="EMBL" id="CAKM01000077">
    <property type="protein sequence ID" value="CCJ28488.1"/>
    <property type="molecule type" value="Genomic_DNA"/>
</dbReference>
<dbReference type="InParanoid" id="L0P7Z5"/>
<evidence type="ECO:0000313" key="2">
    <source>
        <dbReference type="Proteomes" id="UP000010422"/>
    </source>
</evidence>
<dbReference type="AlphaFoldDB" id="L0P7Z5"/>
<organism evidence="2">
    <name type="scientific">Pneumocystis jirovecii</name>
    <name type="common">Human pneumocystis pneumonia agent</name>
    <dbReference type="NCBI Taxonomy" id="42068"/>
    <lineage>
        <taxon>Eukaryota</taxon>
        <taxon>Fungi</taxon>
        <taxon>Dikarya</taxon>
        <taxon>Ascomycota</taxon>
        <taxon>Taphrinomycotina</taxon>
        <taxon>Pneumocystomycetes</taxon>
        <taxon>Pneumocystaceae</taxon>
        <taxon>Pneumocystis</taxon>
    </lineage>
</organism>
<protein>
    <submittedName>
        <fullName evidence="1">Uncharacterized protein</fullName>
    </submittedName>
</protein>
<accession>L0P7Z5</accession>
<sequence length="146" mass="16022">MKKWKKPFLGLNFKKYRISIAGIKNANVFPLPVFAAPRTSLPAIKIEKPISASALAVGFESERSENITGFDEFNVTAVSGATVEAGVNCSFDNGTFDEITESTALTDVWSTVLDIDLDTVFSFAKPLERVLCCLDDRAIINNKKEL</sequence>
<evidence type="ECO:0000313" key="1">
    <source>
        <dbReference type="EMBL" id="CCJ28488.1"/>
    </source>
</evidence>
<gene>
    <name evidence="1" type="ORF">PNEJI1_002328</name>
</gene>
<comment type="caution">
    <text evidence="1">The sequence shown here is derived from an EMBL/GenBank/DDBJ whole genome shotgun (WGS) entry which is preliminary data.</text>
</comment>
<dbReference type="VEuPathDB" id="FungiDB:PNEJI1_002328"/>
<dbReference type="Proteomes" id="UP000010422">
    <property type="component" value="Unassembled WGS sequence"/>
</dbReference>
<name>L0P7Z5_PNEJI</name>
<proteinExistence type="predicted"/>
<reference evidence="1 2" key="1">
    <citation type="journal article" date="2012" name="MBio">
        <title>De novo assembly of the Pneumocystis jirovecii genome from a single bronchoalveolar lavage fluid specimen from a patient.</title>
        <authorList>
            <person name="Cisse O.H."/>
            <person name="Pagni M."/>
            <person name="Hauser P.M."/>
        </authorList>
    </citation>
    <scope>NUCLEOTIDE SEQUENCE [LARGE SCALE GENOMIC DNA]</scope>
    <source>
        <strain evidence="1 2">SE8</strain>
    </source>
</reference>